<proteinExistence type="predicted"/>
<reference evidence="2 3" key="1">
    <citation type="submission" date="2014-09" db="EMBL/GenBank/DDBJ databases">
        <authorList>
            <person name="Ellenberger Sabrina"/>
        </authorList>
    </citation>
    <scope>NUCLEOTIDE SEQUENCE [LARGE SCALE GENOMIC DNA]</scope>
    <source>
        <strain evidence="2 3">CBS 412.66</strain>
    </source>
</reference>
<dbReference type="AlphaFoldDB" id="A0A0B7N7W9"/>
<dbReference type="GO" id="GO:0003677">
    <property type="term" value="F:DNA binding"/>
    <property type="evidence" value="ECO:0007669"/>
    <property type="project" value="InterPro"/>
</dbReference>
<dbReference type="Gene3D" id="1.10.443.20">
    <property type="entry name" value="Centromere DNA-binding protein complex CBF3 subunit, domain 2"/>
    <property type="match status" value="1"/>
</dbReference>
<dbReference type="InterPro" id="IPR031872">
    <property type="entry name" value="NDC10_II"/>
</dbReference>
<evidence type="ECO:0000259" key="1">
    <source>
        <dbReference type="Pfam" id="PF16787"/>
    </source>
</evidence>
<accession>A0A0B7N7W9</accession>
<protein>
    <recommendedName>
        <fullName evidence="1">Ndc10 domain-containing protein</fullName>
    </recommendedName>
</protein>
<organism evidence="2 3">
    <name type="scientific">Parasitella parasitica</name>
    <dbReference type="NCBI Taxonomy" id="35722"/>
    <lineage>
        <taxon>Eukaryota</taxon>
        <taxon>Fungi</taxon>
        <taxon>Fungi incertae sedis</taxon>
        <taxon>Mucoromycota</taxon>
        <taxon>Mucoromycotina</taxon>
        <taxon>Mucoromycetes</taxon>
        <taxon>Mucorales</taxon>
        <taxon>Mucorineae</taxon>
        <taxon>Mucoraceae</taxon>
        <taxon>Parasitella</taxon>
    </lineage>
</organism>
<evidence type="ECO:0000313" key="2">
    <source>
        <dbReference type="EMBL" id="CEP11099.1"/>
    </source>
</evidence>
<dbReference type="OrthoDB" id="2290631at2759"/>
<evidence type="ECO:0000313" key="3">
    <source>
        <dbReference type="Proteomes" id="UP000054107"/>
    </source>
</evidence>
<feature type="domain" description="Ndc10" evidence="1">
    <location>
        <begin position="4"/>
        <end position="62"/>
    </location>
</feature>
<dbReference type="InterPro" id="IPR038279">
    <property type="entry name" value="Ndc10_dom2_sf"/>
</dbReference>
<sequence>MVKEWEQRMQANSSCQNVCDEGFLKLLILLRTIILQDAVFLKQQTEEHEMFQHDEIFQSKEFNSLAENLNRCCINSTTPPSKIEIQRIVPEINSKISDLALQIKLVHNTTTDSSISAELIEAIFLDVVKKIEERFGSVLAIAQRMANEIGNGHCFFHQCH</sequence>
<gene>
    <name evidence="2" type="primary">PARPA_04900.1 scaffold 15694</name>
</gene>
<keyword evidence="3" id="KW-1185">Reference proteome</keyword>
<dbReference type="Pfam" id="PF16787">
    <property type="entry name" value="NDC10_II"/>
    <property type="match status" value="1"/>
</dbReference>
<dbReference type="EMBL" id="LN725636">
    <property type="protein sequence ID" value="CEP11099.1"/>
    <property type="molecule type" value="Genomic_DNA"/>
</dbReference>
<dbReference type="Proteomes" id="UP000054107">
    <property type="component" value="Unassembled WGS sequence"/>
</dbReference>
<name>A0A0B7N7W9_9FUNG</name>